<dbReference type="SUPFAM" id="SSF53213">
    <property type="entry name" value="LigB-like"/>
    <property type="match status" value="1"/>
</dbReference>
<organism evidence="2">
    <name type="scientific">marine metagenome</name>
    <dbReference type="NCBI Taxonomy" id="408172"/>
    <lineage>
        <taxon>unclassified sequences</taxon>
        <taxon>metagenomes</taxon>
        <taxon>ecological metagenomes</taxon>
    </lineage>
</organism>
<dbReference type="Pfam" id="PF02900">
    <property type="entry name" value="LigB"/>
    <property type="match status" value="1"/>
</dbReference>
<dbReference type="AlphaFoldDB" id="A0A382CX30"/>
<sequence length="354" mass="40360">MGEILGLGITHYPGLTVQNSLVGRFNATLKDPGLPEHLRDPQNWNPTMREQWGSDEGLTHSEKHRYDMIERFRIAREELDAFQPDVVIIFGDDQYENFKEDIVPPFAILAYDQVEAQPWLHYTRGKNWWNEPDDQMFLINGHRKAGKYLATSLLTDGFEVAYAYKPLHCATLGHAFLNSILYLDFDRKGFPYPVVPFSVNSYGRWLVGAQGRPLLPSEAESIFADSDELAPPPPQPWRCFQLGGSVARAAAASPWKVAIIASSSWSHSFLTAKNSLLFPDVESDKRYYDALCSGDYDTWRNTTIEEAEDRGHHELLNWFCLMGAMSELNRKPTEAVFMESWISNSNKTFAVFRP</sequence>
<name>A0A382CX30_9ZZZZ</name>
<dbReference type="GO" id="GO:0016702">
    <property type="term" value="F:oxidoreductase activity, acting on single donors with incorporation of molecular oxygen, incorporation of two atoms of oxygen"/>
    <property type="evidence" value="ECO:0007669"/>
    <property type="project" value="UniProtKB-ARBA"/>
</dbReference>
<gene>
    <name evidence="2" type="ORF">METZ01_LOCUS183236</name>
</gene>
<dbReference type="GO" id="GO:0008198">
    <property type="term" value="F:ferrous iron binding"/>
    <property type="evidence" value="ECO:0007669"/>
    <property type="project" value="InterPro"/>
</dbReference>
<evidence type="ECO:0000313" key="2">
    <source>
        <dbReference type="EMBL" id="SVB30382.1"/>
    </source>
</evidence>
<dbReference type="Gene3D" id="3.40.830.10">
    <property type="entry name" value="LigB-like"/>
    <property type="match status" value="1"/>
</dbReference>
<dbReference type="InterPro" id="IPR004183">
    <property type="entry name" value="Xdiol_dOase_suB"/>
</dbReference>
<feature type="domain" description="Extradiol ring-cleavage dioxygenase class III enzyme subunit B" evidence="1">
    <location>
        <begin position="232"/>
        <end position="340"/>
    </location>
</feature>
<evidence type="ECO:0000259" key="1">
    <source>
        <dbReference type="Pfam" id="PF02900"/>
    </source>
</evidence>
<reference evidence="2" key="1">
    <citation type="submission" date="2018-05" db="EMBL/GenBank/DDBJ databases">
        <authorList>
            <person name="Lanie J.A."/>
            <person name="Ng W.-L."/>
            <person name="Kazmierczak K.M."/>
            <person name="Andrzejewski T.M."/>
            <person name="Davidsen T.M."/>
            <person name="Wayne K.J."/>
            <person name="Tettelin H."/>
            <person name="Glass J.I."/>
            <person name="Rusch D."/>
            <person name="Podicherti R."/>
            <person name="Tsui H.-C.T."/>
            <person name="Winkler M.E."/>
        </authorList>
    </citation>
    <scope>NUCLEOTIDE SEQUENCE</scope>
</reference>
<dbReference type="EMBL" id="UINC01036430">
    <property type="protein sequence ID" value="SVB30382.1"/>
    <property type="molecule type" value="Genomic_DNA"/>
</dbReference>
<protein>
    <recommendedName>
        <fullName evidence="1">Extradiol ring-cleavage dioxygenase class III enzyme subunit B domain-containing protein</fullName>
    </recommendedName>
</protein>
<proteinExistence type="predicted"/>
<accession>A0A382CX30</accession>